<comment type="caution">
    <text evidence="10">The sequence shown here is derived from an EMBL/GenBank/DDBJ whole genome shotgun (WGS) entry which is preliminary data.</text>
</comment>
<feature type="transmembrane region" description="Helical" evidence="7">
    <location>
        <begin position="220"/>
        <end position="244"/>
    </location>
</feature>
<keyword evidence="7" id="KW-0472">Membrane</keyword>
<evidence type="ECO:0000256" key="2">
    <source>
        <dbReference type="ARBA" id="ARBA00022679"/>
    </source>
</evidence>
<feature type="chain" id="PRO_5041378871" description="Protein kinase domain-containing protein" evidence="8">
    <location>
        <begin position="32"/>
        <end position="1315"/>
    </location>
</feature>
<evidence type="ECO:0000256" key="8">
    <source>
        <dbReference type="SAM" id="SignalP"/>
    </source>
</evidence>
<feature type="transmembrane region" description="Helical" evidence="7">
    <location>
        <begin position="126"/>
        <end position="149"/>
    </location>
</feature>
<keyword evidence="7" id="KW-1133">Transmembrane helix</keyword>
<feature type="transmembrane region" description="Helical" evidence="7">
    <location>
        <begin position="46"/>
        <end position="64"/>
    </location>
</feature>
<dbReference type="Gene3D" id="1.10.510.10">
    <property type="entry name" value="Transferase(Phosphotransferase) domain 1"/>
    <property type="match status" value="1"/>
</dbReference>
<keyword evidence="4" id="KW-0418">Kinase</keyword>
<keyword evidence="5 6" id="KW-0067">ATP-binding</keyword>
<keyword evidence="1" id="KW-0723">Serine/threonine-protein kinase</keyword>
<dbReference type="InterPro" id="IPR036259">
    <property type="entry name" value="MFS_trans_sf"/>
</dbReference>
<dbReference type="PROSITE" id="PS50231">
    <property type="entry name" value="RICIN_B_LECTIN"/>
    <property type="match status" value="1"/>
</dbReference>
<feature type="transmembrane region" description="Helical" evidence="7">
    <location>
        <begin position="161"/>
        <end position="180"/>
    </location>
</feature>
<reference evidence="10" key="1">
    <citation type="submission" date="2023-08" db="EMBL/GenBank/DDBJ databases">
        <authorList>
            <person name="Chen Y."/>
            <person name="Shah S."/>
            <person name="Dougan E. K."/>
            <person name="Thang M."/>
            <person name="Chan C."/>
        </authorList>
    </citation>
    <scope>NUCLEOTIDE SEQUENCE</scope>
</reference>
<evidence type="ECO:0000256" key="6">
    <source>
        <dbReference type="PROSITE-ProRule" id="PRU10141"/>
    </source>
</evidence>
<evidence type="ECO:0000313" key="11">
    <source>
        <dbReference type="Proteomes" id="UP001178507"/>
    </source>
</evidence>
<feature type="transmembrane region" description="Helical" evidence="7">
    <location>
        <begin position="85"/>
        <end position="106"/>
    </location>
</feature>
<dbReference type="InterPro" id="IPR050205">
    <property type="entry name" value="CDPK_Ser/Thr_kinases"/>
</dbReference>
<dbReference type="InterPro" id="IPR017441">
    <property type="entry name" value="Protein_kinase_ATP_BS"/>
</dbReference>
<dbReference type="Proteomes" id="UP001178507">
    <property type="component" value="Unassembled WGS sequence"/>
</dbReference>
<keyword evidence="7" id="KW-0812">Transmembrane</keyword>
<organism evidence="10 11">
    <name type="scientific">Effrenium voratum</name>
    <dbReference type="NCBI Taxonomy" id="2562239"/>
    <lineage>
        <taxon>Eukaryota</taxon>
        <taxon>Sar</taxon>
        <taxon>Alveolata</taxon>
        <taxon>Dinophyceae</taxon>
        <taxon>Suessiales</taxon>
        <taxon>Symbiodiniaceae</taxon>
        <taxon>Effrenium</taxon>
    </lineage>
</organism>
<dbReference type="Pfam" id="PF00069">
    <property type="entry name" value="Pkinase"/>
    <property type="match status" value="1"/>
</dbReference>
<dbReference type="InterPro" id="IPR000719">
    <property type="entry name" value="Prot_kinase_dom"/>
</dbReference>
<evidence type="ECO:0000256" key="3">
    <source>
        <dbReference type="ARBA" id="ARBA00022741"/>
    </source>
</evidence>
<evidence type="ECO:0000259" key="9">
    <source>
        <dbReference type="PROSITE" id="PS50011"/>
    </source>
</evidence>
<proteinExistence type="predicted"/>
<evidence type="ECO:0000256" key="5">
    <source>
        <dbReference type="ARBA" id="ARBA00022840"/>
    </source>
</evidence>
<dbReference type="CDD" id="cd00161">
    <property type="entry name" value="beta-trefoil_Ricin-like"/>
    <property type="match status" value="1"/>
</dbReference>
<dbReference type="SUPFAM" id="SSF50370">
    <property type="entry name" value="Ricin B-like lectins"/>
    <property type="match status" value="1"/>
</dbReference>
<dbReference type="SUPFAM" id="SSF56112">
    <property type="entry name" value="Protein kinase-like (PK-like)"/>
    <property type="match status" value="1"/>
</dbReference>
<feature type="transmembrane region" description="Helical" evidence="7">
    <location>
        <begin position="264"/>
        <end position="283"/>
    </location>
</feature>
<evidence type="ECO:0000256" key="1">
    <source>
        <dbReference type="ARBA" id="ARBA00022527"/>
    </source>
</evidence>
<keyword evidence="3 6" id="KW-0547">Nucleotide-binding</keyword>
<dbReference type="EMBL" id="CAUJNA010003242">
    <property type="protein sequence ID" value="CAJ1396769.1"/>
    <property type="molecule type" value="Genomic_DNA"/>
</dbReference>
<dbReference type="GO" id="GO:0004674">
    <property type="term" value="F:protein serine/threonine kinase activity"/>
    <property type="evidence" value="ECO:0007669"/>
    <property type="project" value="UniProtKB-KW"/>
</dbReference>
<feature type="binding site" evidence="6">
    <location>
        <position position="1195"/>
    </location>
    <ligand>
        <name>ATP</name>
        <dbReference type="ChEBI" id="CHEBI:30616"/>
    </ligand>
</feature>
<dbReference type="PROSITE" id="PS00107">
    <property type="entry name" value="PROTEIN_KINASE_ATP"/>
    <property type="match status" value="1"/>
</dbReference>
<dbReference type="InterPro" id="IPR008271">
    <property type="entry name" value="Ser/Thr_kinase_AS"/>
</dbReference>
<dbReference type="Gene3D" id="2.80.10.50">
    <property type="match status" value="1"/>
</dbReference>
<dbReference type="SMART" id="SM00220">
    <property type="entry name" value="S_TKc"/>
    <property type="match status" value="1"/>
</dbReference>
<dbReference type="InterPro" id="IPR011009">
    <property type="entry name" value="Kinase-like_dom_sf"/>
</dbReference>
<evidence type="ECO:0000256" key="4">
    <source>
        <dbReference type="ARBA" id="ARBA00022777"/>
    </source>
</evidence>
<feature type="signal peptide" evidence="8">
    <location>
        <begin position="1"/>
        <end position="31"/>
    </location>
</feature>
<sequence length="1315" mass="143560">MTPRPFTSTDLARFALPLLFLALLSSFDVAASYMYSRGTISSSPRVAYVGVALQIAPMLVLLTAPQEHMDSANSSSSSAVLKGMSFGEAACGLDFWLLWLIQFGLFGAGVATNQNLALILESAHNVSAAGLGVALFALSSSLSRVVTGILSDKYNAHFSRFNWITSLTCLAALSQFLVSAMDVSSILLGTLLMGLSFGSFFTIIVPLVNEMYGGLHFGKLWGTQLASQAAAALSICCAMMPSFYRKAAAGEEVCYGVWCYKTSFLLLGALNAIGFAAAVLLQVRLAHRQAWAPDARSETRITSVVMAALLQDTDSWDQATRVAYGRSLLVPLREELCRPTGQGVKVANIDAAFLKQEARRYPLACLAASTLSLAAAGSAPIELLPKTARPFSMGAEKRIVHLTYKPLGKCLDLREAKGTEQLQAVLADCDFGRLLSSQMWVVDRDEGVIRNILHRNKCLFTLQFHELAPFGASSCKPFSTGGIWGFTQQGQLVTLTDGHAASSYCAVPRPGTEENAERELVLQACLSAASPTTQNQWLPVDALAVAGIAAMKRRRPGEAITAEAMRRKAAMKDSAGDLMTLTNLVHIIDTMKSTPEHFWWTVRGMFSALSPDWDKWEEVFSFERFLMHWGDDSAVLGTSIVVNLLSNMAFAGMNFIYGSTGTDLSFFDGKCQLPLQLFTKQQLICDPSPDRRRPGCTFQIPDYFESTKVVSLSDYAASWTAGPMFRSFETLYTAAEAPSWEDGHGQHAVMRMAEKGLAAARAAGLDPNKAAADVGPGTRFAFDLEGLLTVLQEGFYWSTLSHKSYASNGAFGASTLEVMLQAGDRGSDVLSILMSESQLGMHLTVDGSLLVADLTDLERYQPLPGFAPLGGKAVFSVEGAKLKTVRLEYNGTVYDTSQDPLADAVFERSVLKGRLFAEKAIIASLLAKTQLLVHVRTIHMELAPTLQAVTLRALKGFKQHPLRQFLEPFITRNIQATNNNLKLWFEFRAAEFGLAPLSVEEQMKLIAADSEKAPLNLADMDMEHLAEVRGWAALGWTPRWYQRALKVQRLFDTLIREWAQGAFEGDDRDLQQDEGVNQWWEQIFAFMPSLQLAAKGSQAVAMGSFLASAECADADGAGPGASPDGGSPDVQQVVSPRQTALDCKQFLREANGRLSDFYERVRDLGEGAFGEVFLARQRICAGSGAERQGRLCAVKRVRKPNVAAGLDEPGADSEEALQEFRVEVELMKSLDHPSICRLLQVYEDPKNLYLVMEHIPGGELFDHVVDRGHLSEHEAARVIRQVASALAYCHQHGVVHRDIKPENILVAAEEEETSP</sequence>
<dbReference type="PROSITE" id="PS00108">
    <property type="entry name" value="PROTEIN_KINASE_ST"/>
    <property type="match status" value="1"/>
</dbReference>
<dbReference type="GO" id="GO:0005524">
    <property type="term" value="F:ATP binding"/>
    <property type="evidence" value="ECO:0007669"/>
    <property type="project" value="UniProtKB-UniRule"/>
</dbReference>
<name>A0AA36N8P4_9DINO</name>
<feature type="transmembrane region" description="Helical" evidence="7">
    <location>
        <begin position="186"/>
        <end position="208"/>
    </location>
</feature>
<keyword evidence="11" id="KW-1185">Reference proteome</keyword>
<evidence type="ECO:0000313" key="10">
    <source>
        <dbReference type="EMBL" id="CAJ1396769.1"/>
    </source>
</evidence>
<keyword evidence="2" id="KW-0808">Transferase</keyword>
<dbReference type="PROSITE" id="PS50011">
    <property type="entry name" value="PROTEIN_KINASE_DOM"/>
    <property type="match status" value="1"/>
</dbReference>
<gene>
    <name evidence="10" type="ORF">EVOR1521_LOCUS20922</name>
</gene>
<feature type="domain" description="Protein kinase" evidence="9">
    <location>
        <begin position="1158"/>
        <end position="1315"/>
    </location>
</feature>
<dbReference type="Gene3D" id="1.20.1250.20">
    <property type="entry name" value="MFS general substrate transporter like domains"/>
    <property type="match status" value="1"/>
</dbReference>
<keyword evidence="8" id="KW-0732">Signal</keyword>
<dbReference type="InterPro" id="IPR035992">
    <property type="entry name" value="Ricin_B-like_lectins"/>
</dbReference>
<protein>
    <recommendedName>
        <fullName evidence="9">Protein kinase domain-containing protein</fullName>
    </recommendedName>
</protein>
<evidence type="ECO:0000256" key="7">
    <source>
        <dbReference type="SAM" id="Phobius"/>
    </source>
</evidence>
<accession>A0AA36N8P4</accession>
<dbReference type="PANTHER" id="PTHR24349">
    <property type="entry name" value="SERINE/THREONINE-PROTEIN KINASE"/>
    <property type="match status" value="1"/>
</dbReference>
<dbReference type="SUPFAM" id="SSF103473">
    <property type="entry name" value="MFS general substrate transporter"/>
    <property type="match status" value="1"/>
</dbReference>